<organism evidence="2 3">
    <name type="scientific">Methylocystis rosea</name>
    <dbReference type="NCBI Taxonomy" id="173366"/>
    <lineage>
        <taxon>Bacteria</taxon>
        <taxon>Pseudomonadati</taxon>
        <taxon>Pseudomonadota</taxon>
        <taxon>Alphaproteobacteria</taxon>
        <taxon>Hyphomicrobiales</taxon>
        <taxon>Methylocystaceae</taxon>
        <taxon>Methylocystis</taxon>
    </lineage>
</organism>
<reference evidence="2 3" key="1">
    <citation type="journal article" date="2021" name="AMB Express">
        <title>Isolation and characterisation of Methylocystis spp. for poly-3-hydroxybutyrate production using waste methane feedstocks.</title>
        <authorList>
            <person name="Rumah B.L."/>
            <person name="Stead C.E."/>
            <person name="Claxton Stevens B.H."/>
            <person name="Minton N.P."/>
            <person name="Grosse-Honebrink A."/>
            <person name="Zhang Y."/>
        </authorList>
    </citation>
    <scope>NUCLEOTIDE SEQUENCE [LARGE SCALE GENOMIC DNA]</scope>
    <source>
        <strain evidence="2 3">BRCS1</strain>
    </source>
</reference>
<evidence type="ECO:0000313" key="2">
    <source>
        <dbReference type="EMBL" id="QGM95951.1"/>
    </source>
</evidence>
<geneLocation type="plasmid" evidence="2 3">
    <name>unnamed2</name>
</geneLocation>
<feature type="domain" description="PPM-type phosphatase" evidence="1">
    <location>
        <begin position="19"/>
        <end position="224"/>
    </location>
</feature>
<keyword evidence="2" id="KW-0614">Plasmid</keyword>
<dbReference type="EMBL" id="CP044330">
    <property type="protein sequence ID" value="QGM95951.1"/>
    <property type="molecule type" value="Genomic_DNA"/>
</dbReference>
<keyword evidence="3" id="KW-1185">Reference proteome</keyword>
<protein>
    <submittedName>
        <fullName evidence="2">Protein phosphatase 2C domain-containing protein</fullName>
    </submittedName>
</protein>
<dbReference type="Pfam" id="PF13672">
    <property type="entry name" value="PP2C_2"/>
    <property type="match status" value="1"/>
</dbReference>
<dbReference type="InterPro" id="IPR001932">
    <property type="entry name" value="PPM-type_phosphatase-like_dom"/>
</dbReference>
<accession>A0ABX6EMD4</accession>
<dbReference type="Proteomes" id="UP000424673">
    <property type="component" value="Plasmid unnamed2"/>
</dbReference>
<proteinExistence type="predicted"/>
<evidence type="ECO:0000313" key="3">
    <source>
        <dbReference type="Proteomes" id="UP000424673"/>
    </source>
</evidence>
<evidence type="ECO:0000259" key="1">
    <source>
        <dbReference type="Pfam" id="PF13672"/>
    </source>
</evidence>
<sequence>MGFCRMIHSGWRIAAASAIGSSHVKQGTVCQDSHACQVLTDRDGGTVIALVVSDGAGSAALADEGSDLACRTIVEAVEVFLARGGRVSDLCLDEARSWVEMVQEAISLRATDAGTTLRDYACTLLVAVIGEDGAAFLQVGDGAMVVADEGGEWAWVHWPQRGVYANSTFFVTESGAADRMAFDLVPRKVDEVALFTDGIESLVLHYATKSVHAPFFEKIFGPVRLSTAEGLDVALSGGLERYLSSPAVCDRTDDDKTLILATRVEAAERPAEAS</sequence>
<dbReference type="Gene3D" id="3.60.40.10">
    <property type="entry name" value="PPM-type phosphatase domain"/>
    <property type="match status" value="1"/>
</dbReference>
<name>A0ABX6EMD4_9HYPH</name>
<gene>
    <name evidence="2" type="ORF">F7D13_17885</name>
</gene>
<dbReference type="InterPro" id="IPR036457">
    <property type="entry name" value="PPM-type-like_dom_sf"/>
</dbReference>
<dbReference type="SUPFAM" id="SSF81606">
    <property type="entry name" value="PP2C-like"/>
    <property type="match status" value="1"/>
</dbReference>